<keyword evidence="1" id="KW-1133">Transmembrane helix</keyword>
<protein>
    <recommendedName>
        <fullName evidence="4">PAP2 superfamily protein</fullName>
    </recommendedName>
</protein>
<feature type="transmembrane region" description="Helical" evidence="1">
    <location>
        <begin position="48"/>
        <end position="70"/>
    </location>
</feature>
<evidence type="ECO:0000313" key="3">
    <source>
        <dbReference type="Proteomes" id="UP000253517"/>
    </source>
</evidence>
<dbReference type="AlphaFoldDB" id="A0A369A3U0"/>
<keyword evidence="3" id="KW-1185">Reference proteome</keyword>
<evidence type="ECO:0000256" key="1">
    <source>
        <dbReference type="SAM" id="Phobius"/>
    </source>
</evidence>
<gene>
    <name evidence="2" type="ORF">DES35_102449</name>
</gene>
<feature type="transmembrane region" description="Helical" evidence="1">
    <location>
        <begin position="90"/>
        <end position="107"/>
    </location>
</feature>
<dbReference type="EMBL" id="QPJS01000002">
    <property type="protein sequence ID" value="RCX03990.1"/>
    <property type="molecule type" value="Genomic_DNA"/>
</dbReference>
<keyword evidence="1" id="KW-0812">Transmembrane</keyword>
<evidence type="ECO:0000313" key="2">
    <source>
        <dbReference type="EMBL" id="RCX03990.1"/>
    </source>
</evidence>
<keyword evidence="1" id="KW-0472">Membrane</keyword>
<feature type="transmembrane region" description="Helical" evidence="1">
    <location>
        <begin position="113"/>
        <end position="131"/>
    </location>
</feature>
<proteinExistence type="predicted"/>
<name>A0A369A3U0_9FLAO</name>
<feature type="transmembrane region" description="Helical" evidence="1">
    <location>
        <begin position="162"/>
        <end position="179"/>
    </location>
</feature>
<comment type="caution">
    <text evidence="2">The sequence shown here is derived from an EMBL/GenBank/DDBJ whole genome shotgun (WGS) entry which is preliminary data.</text>
</comment>
<organism evidence="2 3">
    <name type="scientific">Schleiferia thermophila</name>
    <dbReference type="NCBI Taxonomy" id="884107"/>
    <lineage>
        <taxon>Bacteria</taxon>
        <taxon>Pseudomonadati</taxon>
        <taxon>Bacteroidota</taxon>
        <taxon>Flavobacteriia</taxon>
        <taxon>Flavobacteriales</taxon>
        <taxon>Schleiferiaceae</taxon>
        <taxon>Schleiferia</taxon>
    </lineage>
</organism>
<feature type="transmembrane region" description="Helical" evidence="1">
    <location>
        <begin position="186"/>
        <end position="208"/>
    </location>
</feature>
<accession>A0A369A3U0</accession>
<sequence>MYSMTSRSLKQTLGNLISYVLHPALVPLLFAALVIAQTSAPITRSQAMYLMVAIATGTYIFPGLLTVLLYRLGVISSLFMHKREDRKIPYVIGAVFYYFTAVAVRWVSSAKLIYLFLIGTCIVILILLIQIPFYKASAHVAALSGMLAAVLVLSRLYGWSHWYLISVVLTIGLIAWARLEINAHTIVEVIAGFLSGFVPLFALFSLLVQ</sequence>
<reference evidence="2 3" key="1">
    <citation type="submission" date="2018-07" db="EMBL/GenBank/DDBJ databases">
        <title>Genomic Encyclopedia of Type Strains, Phase IV (KMG-IV): sequencing the most valuable type-strain genomes for metagenomic binning, comparative biology and taxonomic classification.</title>
        <authorList>
            <person name="Goeker M."/>
        </authorList>
    </citation>
    <scope>NUCLEOTIDE SEQUENCE [LARGE SCALE GENOMIC DNA]</scope>
    <source>
        <strain evidence="2 3">DSM 21410</strain>
    </source>
</reference>
<evidence type="ECO:0008006" key="4">
    <source>
        <dbReference type="Google" id="ProtNLM"/>
    </source>
</evidence>
<feature type="transmembrane region" description="Helical" evidence="1">
    <location>
        <begin position="138"/>
        <end position="156"/>
    </location>
</feature>
<dbReference type="Proteomes" id="UP000253517">
    <property type="component" value="Unassembled WGS sequence"/>
</dbReference>
<feature type="transmembrane region" description="Helical" evidence="1">
    <location>
        <begin position="12"/>
        <end position="36"/>
    </location>
</feature>